<protein>
    <submittedName>
        <fullName evidence="2">Uncharacterized protein</fullName>
    </submittedName>
</protein>
<evidence type="ECO:0000313" key="2">
    <source>
        <dbReference type="EMBL" id="CAB9496451.1"/>
    </source>
</evidence>
<evidence type="ECO:0000313" key="3">
    <source>
        <dbReference type="Proteomes" id="UP001153069"/>
    </source>
</evidence>
<reference evidence="2" key="1">
    <citation type="submission" date="2020-06" db="EMBL/GenBank/DDBJ databases">
        <authorList>
            <consortium name="Plant Systems Biology data submission"/>
        </authorList>
    </citation>
    <scope>NUCLEOTIDE SEQUENCE</scope>
    <source>
        <strain evidence="2">D6</strain>
    </source>
</reference>
<sequence>MDYFLNLPNEHTDMDMEIMDTPTTRRNNRHNFNDSMCSLQLSDLEEDLDFSRHKGGNVGSVTVETANPGGMWSSHKKRSSTANDGDACAAARSNAAFLQRQYEAAEGRQERSALQLRPIKRSRTNEKIPQKTNGAVARQHR</sequence>
<feature type="region of interest" description="Disordered" evidence="1">
    <location>
        <begin position="102"/>
        <end position="141"/>
    </location>
</feature>
<organism evidence="2 3">
    <name type="scientific">Seminavis robusta</name>
    <dbReference type="NCBI Taxonomy" id="568900"/>
    <lineage>
        <taxon>Eukaryota</taxon>
        <taxon>Sar</taxon>
        <taxon>Stramenopiles</taxon>
        <taxon>Ochrophyta</taxon>
        <taxon>Bacillariophyta</taxon>
        <taxon>Bacillariophyceae</taxon>
        <taxon>Bacillariophycidae</taxon>
        <taxon>Naviculales</taxon>
        <taxon>Naviculaceae</taxon>
        <taxon>Seminavis</taxon>
    </lineage>
</organism>
<dbReference type="EMBL" id="CAICTM010000005">
    <property type="protein sequence ID" value="CAB9496451.1"/>
    <property type="molecule type" value="Genomic_DNA"/>
</dbReference>
<keyword evidence="3" id="KW-1185">Reference proteome</keyword>
<feature type="region of interest" description="Disordered" evidence="1">
    <location>
        <begin position="52"/>
        <end position="87"/>
    </location>
</feature>
<comment type="caution">
    <text evidence="2">The sequence shown here is derived from an EMBL/GenBank/DDBJ whole genome shotgun (WGS) entry which is preliminary data.</text>
</comment>
<dbReference type="AlphaFoldDB" id="A0A9N8H0R0"/>
<dbReference type="Proteomes" id="UP001153069">
    <property type="component" value="Unassembled WGS sequence"/>
</dbReference>
<evidence type="ECO:0000256" key="1">
    <source>
        <dbReference type="SAM" id="MobiDB-lite"/>
    </source>
</evidence>
<accession>A0A9N8H0R0</accession>
<name>A0A9N8H0R0_9STRA</name>
<proteinExistence type="predicted"/>
<gene>
    <name evidence="2" type="ORF">SEMRO_5_G004250.1</name>
</gene>